<evidence type="ECO:0000259" key="1">
    <source>
        <dbReference type="SMART" id="SM00563"/>
    </source>
</evidence>
<dbReference type="OrthoDB" id="152799at2"/>
<dbReference type="AlphaFoldDB" id="A0A517T5S8"/>
<accession>A0A517T5S8</accession>
<dbReference type="InterPro" id="IPR002123">
    <property type="entry name" value="Plipid/glycerol_acylTrfase"/>
</dbReference>
<name>A0A517T5S8_9PLAN</name>
<keyword evidence="3" id="KW-1185">Reference proteome</keyword>
<organism evidence="2 3">
    <name type="scientific">Calycomorphotria hydatis</name>
    <dbReference type="NCBI Taxonomy" id="2528027"/>
    <lineage>
        <taxon>Bacteria</taxon>
        <taxon>Pseudomonadati</taxon>
        <taxon>Planctomycetota</taxon>
        <taxon>Planctomycetia</taxon>
        <taxon>Planctomycetales</taxon>
        <taxon>Planctomycetaceae</taxon>
        <taxon>Calycomorphotria</taxon>
    </lineage>
</organism>
<dbReference type="CDD" id="cd06551">
    <property type="entry name" value="LPLAT"/>
    <property type="match status" value="1"/>
</dbReference>
<dbReference type="GO" id="GO:0016746">
    <property type="term" value="F:acyltransferase activity"/>
    <property type="evidence" value="ECO:0007669"/>
    <property type="project" value="UniProtKB-KW"/>
</dbReference>
<reference evidence="2 3" key="1">
    <citation type="submission" date="2019-02" db="EMBL/GenBank/DDBJ databases">
        <title>Deep-cultivation of Planctomycetes and their phenomic and genomic characterization uncovers novel biology.</title>
        <authorList>
            <person name="Wiegand S."/>
            <person name="Jogler M."/>
            <person name="Boedeker C."/>
            <person name="Pinto D."/>
            <person name="Vollmers J."/>
            <person name="Rivas-Marin E."/>
            <person name="Kohn T."/>
            <person name="Peeters S.H."/>
            <person name="Heuer A."/>
            <person name="Rast P."/>
            <person name="Oberbeckmann S."/>
            <person name="Bunk B."/>
            <person name="Jeske O."/>
            <person name="Meyerdierks A."/>
            <person name="Storesund J.E."/>
            <person name="Kallscheuer N."/>
            <person name="Luecker S."/>
            <person name="Lage O.M."/>
            <person name="Pohl T."/>
            <person name="Merkel B.J."/>
            <person name="Hornburger P."/>
            <person name="Mueller R.-W."/>
            <person name="Bruemmer F."/>
            <person name="Labrenz M."/>
            <person name="Spormann A.M."/>
            <person name="Op den Camp H."/>
            <person name="Overmann J."/>
            <person name="Amann R."/>
            <person name="Jetten M.S.M."/>
            <person name="Mascher T."/>
            <person name="Medema M.H."/>
            <person name="Devos D.P."/>
            <person name="Kaster A.-K."/>
            <person name="Ovreas L."/>
            <person name="Rohde M."/>
            <person name="Galperin M.Y."/>
            <person name="Jogler C."/>
        </authorList>
    </citation>
    <scope>NUCLEOTIDE SEQUENCE [LARGE SCALE GENOMIC DNA]</scope>
    <source>
        <strain evidence="2 3">V22</strain>
    </source>
</reference>
<dbReference type="KEGG" id="chya:V22_09360"/>
<dbReference type="Proteomes" id="UP000319976">
    <property type="component" value="Chromosome"/>
</dbReference>
<feature type="domain" description="Phospholipid/glycerol acyltransferase" evidence="1">
    <location>
        <begin position="49"/>
        <end position="168"/>
    </location>
</feature>
<sequence>MSNSKASLTISPWLCGWFLWYLRGYFPKHFHAIRVSYEDRNALPKSGAIACYINHGGWWDPLTAFFMNHHLFPERLPFAPMDSEALARYPFLEKIGLFGVDAHSPKGAVQLLRTSRAIFEREDATLWITPQGRFADVRERPLKFERGLGHLAAEIKDLTLIPVAVEYCFWNERLPELLVRVGRPISSSEVERSTDEWTEYLEECLTTTMDALSLDAQRRDGNSFTTILAGRAGVSGFYDRLRRVSAWRRGQKFRAEHDVRED</sequence>
<dbReference type="RefSeq" id="WP_145260225.1">
    <property type="nucleotide sequence ID" value="NZ_CP036316.1"/>
</dbReference>
<dbReference type="SMART" id="SM00563">
    <property type="entry name" value="PlsC"/>
    <property type="match status" value="1"/>
</dbReference>
<protein>
    <submittedName>
        <fullName evidence="2">Acyltransferase</fullName>
    </submittedName>
</protein>
<evidence type="ECO:0000313" key="3">
    <source>
        <dbReference type="Proteomes" id="UP000319976"/>
    </source>
</evidence>
<proteinExistence type="predicted"/>
<dbReference type="Pfam" id="PF01553">
    <property type="entry name" value="Acyltransferase"/>
    <property type="match status" value="1"/>
</dbReference>
<dbReference type="SUPFAM" id="SSF69593">
    <property type="entry name" value="Glycerol-3-phosphate (1)-acyltransferase"/>
    <property type="match status" value="1"/>
</dbReference>
<keyword evidence="2" id="KW-0012">Acyltransferase</keyword>
<dbReference type="EMBL" id="CP036316">
    <property type="protein sequence ID" value="QDT63711.1"/>
    <property type="molecule type" value="Genomic_DNA"/>
</dbReference>
<keyword evidence="2" id="KW-0808">Transferase</keyword>
<evidence type="ECO:0000313" key="2">
    <source>
        <dbReference type="EMBL" id="QDT63711.1"/>
    </source>
</evidence>
<gene>
    <name evidence="2" type="ORF">V22_09360</name>
</gene>